<sequence length="132" mass="15657">MSALIDEFKKDHSEIIDTLKEIKELGVLSEEGQAKLISVKGSLLEHLKKEDEQLYPVLWKEAEHNEKLKELLDVFAKDMENVSRVVMDFFDKYSEEVVDSAVTEEFDHLFATFRNRIRHEEDLLYEEHERMK</sequence>
<organism evidence="2 3">
    <name type="scientific">Candidatus Scalindua arabica</name>
    <dbReference type="NCBI Taxonomy" id="1127984"/>
    <lineage>
        <taxon>Bacteria</taxon>
        <taxon>Pseudomonadati</taxon>
        <taxon>Planctomycetota</taxon>
        <taxon>Candidatus Brocadiia</taxon>
        <taxon>Candidatus Brocadiales</taxon>
        <taxon>Candidatus Scalinduaceae</taxon>
        <taxon>Candidatus Scalindua</taxon>
    </lineage>
</organism>
<dbReference type="InterPro" id="IPR012312">
    <property type="entry name" value="Hemerythrin-like"/>
</dbReference>
<comment type="caution">
    <text evidence="2">The sequence shown here is derived from an EMBL/GenBank/DDBJ whole genome shotgun (WGS) entry which is preliminary data.</text>
</comment>
<feature type="domain" description="Hemerythrin-like" evidence="1">
    <location>
        <begin position="4"/>
        <end position="126"/>
    </location>
</feature>
<dbReference type="Pfam" id="PF01814">
    <property type="entry name" value="Hemerythrin"/>
    <property type="match status" value="1"/>
</dbReference>
<reference evidence="2" key="1">
    <citation type="journal article" date="2021" name="ISME J.">
        <title>Fine-scale metabolic discontinuity in a stratified prokaryote microbiome of a Red Sea deep halocline.</title>
        <authorList>
            <person name="Michoud G."/>
            <person name="Ngugi D.K."/>
            <person name="Barozzi A."/>
            <person name="Merlino G."/>
            <person name="Calleja M.L."/>
            <person name="Delgado-Huertas A."/>
            <person name="Moran X.A.G."/>
            <person name="Daffonchio D."/>
        </authorList>
    </citation>
    <scope>NUCLEOTIDE SEQUENCE</scope>
    <source>
        <strain evidence="2">SuakinDeep_MAG55_1</strain>
    </source>
</reference>
<protein>
    <recommendedName>
        <fullName evidence="1">Hemerythrin-like domain-containing protein</fullName>
    </recommendedName>
</protein>
<proteinExistence type="predicted"/>
<gene>
    <name evidence="2" type="ORF">MAG551_01180</name>
</gene>
<accession>A0A941W2U3</accession>
<dbReference type="Proteomes" id="UP000722750">
    <property type="component" value="Unassembled WGS sequence"/>
</dbReference>
<evidence type="ECO:0000313" key="2">
    <source>
        <dbReference type="EMBL" id="MBS1258127.1"/>
    </source>
</evidence>
<dbReference type="AlphaFoldDB" id="A0A941W2U3"/>
<dbReference type="Gene3D" id="1.20.120.1370">
    <property type="entry name" value="Regulator of RNA polymerase sigma(70) subunit, domain 4"/>
    <property type="match status" value="1"/>
</dbReference>
<dbReference type="EMBL" id="JAANXD010000049">
    <property type="protein sequence ID" value="MBS1258127.1"/>
    <property type="molecule type" value="Genomic_DNA"/>
</dbReference>
<name>A0A941W2U3_9BACT</name>
<evidence type="ECO:0000313" key="3">
    <source>
        <dbReference type="Proteomes" id="UP000722750"/>
    </source>
</evidence>
<evidence type="ECO:0000259" key="1">
    <source>
        <dbReference type="Pfam" id="PF01814"/>
    </source>
</evidence>
<dbReference type="InterPro" id="IPR038309">
    <property type="entry name" value="Rsd/AlgQ_sf"/>
</dbReference>